<accession>A0A645B152</accession>
<comment type="caution">
    <text evidence="1">The sequence shown here is derived from an EMBL/GenBank/DDBJ whole genome shotgun (WGS) entry which is preliminary data.</text>
</comment>
<organism evidence="1">
    <name type="scientific">bioreactor metagenome</name>
    <dbReference type="NCBI Taxonomy" id="1076179"/>
    <lineage>
        <taxon>unclassified sequences</taxon>
        <taxon>metagenomes</taxon>
        <taxon>ecological metagenomes</taxon>
    </lineage>
</organism>
<proteinExistence type="predicted"/>
<gene>
    <name evidence="1" type="ORF">SDC9_105977</name>
</gene>
<dbReference type="EMBL" id="VSSQ01017140">
    <property type="protein sequence ID" value="MPM59139.1"/>
    <property type="molecule type" value="Genomic_DNA"/>
</dbReference>
<evidence type="ECO:0000313" key="1">
    <source>
        <dbReference type="EMBL" id="MPM59139.1"/>
    </source>
</evidence>
<sequence length="157" mass="17429">MQHAAQPPSPRGEHRHHVSVRLAVVDDDRFVCGDCHVQLVGKRFALCFPRGEVVVIVQSDFADGDYFFVLKRALYAQQIGVIRLARAVRVDAGAAVDGVIQQRERLHLGDVLGLDAGLHKAANARLGKRGDQRVTVWLKLVVEQMRVGIEQSHFMSS</sequence>
<protein>
    <submittedName>
        <fullName evidence="1">Uncharacterized protein</fullName>
    </submittedName>
</protein>
<reference evidence="1" key="1">
    <citation type="submission" date="2019-08" db="EMBL/GenBank/DDBJ databases">
        <authorList>
            <person name="Kucharzyk K."/>
            <person name="Murdoch R.W."/>
            <person name="Higgins S."/>
            <person name="Loffler F."/>
        </authorList>
    </citation>
    <scope>NUCLEOTIDE SEQUENCE</scope>
</reference>
<name>A0A645B152_9ZZZZ</name>
<dbReference type="AlphaFoldDB" id="A0A645B152"/>